<dbReference type="NCBIfam" id="NF008101">
    <property type="entry name" value="PRK10846.1"/>
    <property type="match status" value="1"/>
</dbReference>
<dbReference type="Pfam" id="PF08245">
    <property type="entry name" value="Mur_ligase_M"/>
    <property type="match status" value="1"/>
</dbReference>
<comment type="catalytic activity">
    <reaction evidence="21">
        <text>(6R)-5,10-methylenetetrahydrofolyl-(gamma-L-Glu)(n) + L-glutamate + ATP = (6R)-5,10-methylenetetrahydrofolyl-(gamma-L-Glu)(n+1) + ADP + phosphate + H(+)</text>
        <dbReference type="Rhea" id="RHEA:51912"/>
        <dbReference type="Rhea" id="RHEA-COMP:13257"/>
        <dbReference type="Rhea" id="RHEA-COMP:13258"/>
        <dbReference type="ChEBI" id="CHEBI:15378"/>
        <dbReference type="ChEBI" id="CHEBI:29985"/>
        <dbReference type="ChEBI" id="CHEBI:30616"/>
        <dbReference type="ChEBI" id="CHEBI:43474"/>
        <dbReference type="ChEBI" id="CHEBI:136572"/>
        <dbReference type="ChEBI" id="CHEBI:456216"/>
        <dbReference type="EC" id="6.3.2.17"/>
    </reaction>
</comment>
<evidence type="ECO:0000256" key="20">
    <source>
        <dbReference type="ARBA" id="ARBA00047808"/>
    </source>
</evidence>
<protein>
    <recommendedName>
        <fullName evidence="9">Dihydrofolate synthase/folylpolyglutamate synthase</fullName>
        <ecNumber evidence="7">6.3.2.12</ecNumber>
        <ecNumber evidence="8">6.3.2.17</ecNumber>
    </recommendedName>
    <alternativeName>
        <fullName evidence="18">Folylpoly-gamma-glutamate synthetase-dihydrofolate synthetase</fullName>
    </alternativeName>
    <alternativeName>
        <fullName evidence="16">Folylpolyglutamate synthetase</fullName>
    </alternativeName>
    <alternativeName>
        <fullName evidence="17">Tetrahydrofolylpolyglutamate synthase</fullName>
    </alternativeName>
</protein>
<dbReference type="InterPro" id="IPR036615">
    <property type="entry name" value="Mur_ligase_C_dom_sf"/>
</dbReference>
<dbReference type="UniPathway" id="UPA00077">
    <property type="reaction ID" value="UER00157"/>
</dbReference>
<dbReference type="GO" id="GO:0004326">
    <property type="term" value="F:tetrahydrofolylpolyglutamate synthase activity"/>
    <property type="evidence" value="ECO:0007669"/>
    <property type="project" value="UniProtKB-EC"/>
</dbReference>
<comment type="pathway">
    <text evidence="4">Cofactor biosynthesis; tetrahydrofolylpolyglutamate biosynthesis.</text>
</comment>
<comment type="catalytic activity">
    <reaction evidence="20">
        <text>10-formyltetrahydrofolyl-(gamma-L-Glu)(n) + L-glutamate + ATP = 10-formyltetrahydrofolyl-(gamma-L-Glu)(n+1) + ADP + phosphate + H(+)</text>
        <dbReference type="Rhea" id="RHEA:51904"/>
        <dbReference type="Rhea" id="RHEA-COMP:13088"/>
        <dbReference type="Rhea" id="RHEA-COMP:14300"/>
        <dbReference type="ChEBI" id="CHEBI:15378"/>
        <dbReference type="ChEBI" id="CHEBI:29985"/>
        <dbReference type="ChEBI" id="CHEBI:30616"/>
        <dbReference type="ChEBI" id="CHEBI:43474"/>
        <dbReference type="ChEBI" id="CHEBI:134413"/>
        <dbReference type="ChEBI" id="CHEBI:456216"/>
        <dbReference type="EC" id="6.3.2.17"/>
    </reaction>
</comment>
<evidence type="ECO:0000256" key="23">
    <source>
        <dbReference type="PIRNR" id="PIRNR001563"/>
    </source>
</evidence>
<dbReference type="GO" id="GO:0046872">
    <property type="term" value="F:metal ion binding"/>
    <property type="evidence" value="ECO:0007669"/>
    <property type="project" value="UniProtKB-KW"/>
</dbReference>
<dbReference type="FunFam" id="3.40.1190.10:FF:000004">
    <property type="entry name" value="Dihydrofolate synthase/folylpolyglutamate synthase"/>
    <property type="match status" value="1"/>
</dbReference>
<comment type="similarity">
    <text evidence="5 23">Belongs to the folylpolyglutamate synthase family.</text>
</comment>
<evidence type="ECO:0000256" key="5">
    <source>
        <dbReference type="ARBA" id="ARBA00008276"/>
    </source>
</evidence>
<comment type="caution">
    <text evidence="26">The sequence shown here is derived from an EMBL/GenBank/DDBJ whole genome shotgun (WGS) entry which is preliminary data.</text>
</comment>
<dbReference type="GO" id="GO:0046654">
    <property type="term" value="P:tetrahydrofolate biosynthetic process"/>
    <property type="evidence" value="ECO:0007669"/>
    <property type="project" value="UniProtKB-UniPathway"/>
</dbReference>
<evidence type="ECO:0000256" key="16">
    <source>
        <dbReference type="ARBA" id="ARBA00030048"/>
    </source>
</evidence>
<evidence type="ECO:0000256" key="9">
    <source>
        <dbReference type="ARBA" id="ARBA00019357"/>
    </source>
</evidence>
<dbReference type="InterPro" id="IPR013221">
    <property type="entry name" value="Mur_ligase_cen"/>
</dbReference>
<dbReference type="InterPro" id="IPR004101">
    <property type="entry name" value="Mur_ligase_C"/>
</dbReference>
<dbReference type="InterPro" id="IPR018109">
    <property type="entry name" value="Folylpolyglutamate_synth_CS"/>
</dbReference>
<dbReference type="InterPro" id="IPR036565">
    <property type="entry name" value="Mur-like_cat_sf"/>
</dbReference>
<evidence type="ECO:0000256" key="2">
    <source>
        <dbReference type="ARBA" id="ARBA00002714"/>
    </source>
</evidence>
<dbReference type="EC" id="6.3.2.12" evidence="7"/>
<evidence type="ECO:0000256" key="15">
    <source>
        <dbReference type="ARBA" id="ARBA00022909"/>
    </source>
</evidence>
<gene>
    <name evidence="26" type="ORF">F387_01650</name>
</gene>
<keyword evidence="15" id="KW-0289">Folate biosynthesis</keyword>
<comment type="cofactor">
    <cofactor evidence="1">
        <name>Mg(2+)</name>
        <dbReference type="ChEBI" id="CHEBI:18420"/>
    </cofactor>
</comment>
<evidence type="ECO:0000259" key="24">
    <source>
        <dbReference type="Pfam" id="PF02875"/>
    </source>
</evidence>
<accession>L8XUH0</accession>
<sequence length="425" mass="46888">MQNKTLNEWLIELEKIHPLAMDFKLERIKKVYQTLNVTPIAPFIITVAGTNGKGSTTNTIAAICEAAGTNYGLYTSPHMHRFNERIVINGHEATDDEIIEAFEAIQTARGDITLTYFEFATLAAFYLFKKHHVAIAILEVGLGGRLDATNIVDADVAVITPIDLDHTNLLGNTITEIAHEKAGIIKDHSIVITAESVPNVSILNQAAKQHATLIEAGRDFHYAAIHDHAWQYRFKMHTFTLPMPRLQGMHQLQNAAAAISALLHSPMADQLRESVIATGLQNTRLQGRFQKVVHQDREFYFDVTHNPQGAAILHALLAPFKAHNRPVIAVLGMLKDKDAANLAHALKDDIDTWVLAGLEGDRGQSSEALKARIAPILSETTKIHTAHSVADACQMATEIQQNDAIILVFGSFHTVSEGLNWINPR</sequence>
<dbReference type="SUPFAM" id="SSF53623">
    <property type="entry name" value="MurD-like peptide ligases, catalytic domain"/>
    <property type="match status" value="1"/>
</dbReference>
<comment type="catalytic activity">
    <reaction evidence="22">
        <text>7,8-dihydropteroate + L-glutamate + ATP = 7,8-dihydrofolate + ADP + phosphate + H(+)</text>
        <dbReference type="Rhea" id="RHEA:23584"/>
        <dbReference type="ChEBI" id="CHEBI:15378"/>
        <dbReference type="ChEBI" id="CHEBI:17839"/>
        <dbReference type="ChEBI" id="CHEBI:29985"/>
        <dbReference type="ChEBI" id="CHEBI:30616"/>
        <dbReference type="ChEBI" id="CHEBI:43474"/>
        <dbReference type="ChEBI" id="CHEBI:57451"/>
        <dbReference type="ChEBI" id="CHEBI:456216"/>
        <dbReference type="EC" id="6.3.2.12"/>
    </reaction>
</comment>
<evidence type="ECO:0000256" key="17">
    <source>
        <dbReference type="ARBA" id="ARBA00030592"/>
    </source>
</evidence>
<evidence type="ECO:0000313" key="27">
    <source>
        <dbReference type="Proteomes" id="UP000011617"/>
    </source>
</evidence>
<keyword evidence="11" id="KW-0479">Metal-binding</keyword>
<dbReference type="RefSeq" id="WP_008316542.1">
    <property type="nucleotide sequence ID" value="NZ_KB372783.1"/>
</dbReference>
<dbReference type="OrthoDB" id="9809356at2"/>
<proteinExistence type="inferred from homology"/>
<feature type="domain" description="Mur ligase central" evidence="25">
    <location>
        <begin position="47"/>
        <end position="261"/>
    </location>
</feature>
<evidence type="ECO:0000256" key="8">
    <source>
        <dbReference type="ARBA" id="ARBA00013025"/>
    </source>
</evidence>
<keyword evidence="10 23" id="KW-0436">Ligase</keyword>
<evidence type="ECO:0000256" key="19">
    <source>
        <dbReference type="ARBA" id="ARBA00047493"/>
    </source>
</evidence>
<evidence type="ECO:0000256" key="10">
    <source>
        <dbReference type="ARBA" id="ARBA00022598"/>
    </source>
</evidence>
<keyword evidence="14" id="KW-0460">Magnesium</keyword>
<dbReference type="AlphaFoldDB" id="L8XUH0"/>
<dbReference type="PIRSF" id="PIRSF001563">
    <property type="entry name" value="Folylpolyglu_synth"/>
    <property type="match status" value="1"/>
</dbReference>
<dbReference type="PANTHER" id="PTHR11136:SF0">
    <property type="entry name" value="DIHYDROFOLATE SYNTHETASE-RELATED"/>
    <property type="match status" value="1"/>
</dbReference>
<keyword evidence="12 23" id="KW-0547">Nucleotide-binding</keyword>
<comment type="catalytic activity">
    <reaction evidence="19">
        <text>(6S)-5,6,7,8-tetrahydrofolyl-(gamma-L-Glu)(n) + L-glutamate + ATP = (6S)-5,6,7,8-tetrahydrofolyl-(gamma-L-Glu)(n+1) + ADP + phosphate + H(+)</text>
        <dbReference type="Rhea" id="RHEA:10580"/>
        <dbReference type="Rhea" id="RHEA-COMP:14738"/>
        <dbReference type="Rhea" id="RHEA-COMP:14740"/>
        <dbReference type="ChEBI" id="CHEBI:15378"/>
        <dbReference type="ChEBI" id="CHEBI:29985"/>
        <dbReference type="ChEBI" id="CHEBI:30616"/>
        <dbReference type="ChEBI" id="CHEBI:43474"/>
        <dbReference type="ChEBI" id="CHEBI:141005"/>
        <dbReference type="ChEBI" id="CHEBI:456216"/>
        <dbReference type="EC" id="6.3.2.17"/>
    </reaction>
</comment>
<dbReference type="PANTHER" id="PTHR11136">
    <property type="entry name" value="FOLYLPOLYGLUTAMATE SYNTHASE-RELATED"/>
    <property type="match status" value="1"/>
</dbReference>
<dbReference type="PATRIC" id="fig|1261130.3.peg.1680"/>
<dbReference type="SUPFAM" id="SSF53244">
    <property type="entry name" value="MurD-like peptide ligases, peptide-binding domain"/>
    <property type="match status" value="1"/>
</dbReference>
<dbReference type="PROSITE" id="PS01012">
    <property type="entry name" value="FOLYLPOLYGLU_SYNT_2"/>
    <property type="match status" value="1"/>
</dbReference>
<organism evidence="26 27">
    <name type="scientific">Wohlfahrtiimonas chitiniclastica SH04</name>
    <dbReference type="NCBI Taxonomy" id="1261130"/>
    <lineage>
        <taxon>Bacteria</taxon>
        <taxon>Pseudomonadati</taxon>
        <taxon>Pseudomonadota</taxon>
        <taxon>Gammaproteobacteria</taxon>
        <taxon>Cardiobacteriales</taxon>
        <taxon>Ignatzschineriaceae</taxon>
        <taxon>Wohlfahrtiimonas</taxon>
    </lineage>
</organism>
<comment type="subunit">
    <text evidence="6">Monomer.</text>
</comment>
<evidence type="ECO:0000256" key="3">
    <source>
        <dbReference type="ARBA" id="ARBA00004799"/>
    </source>
</evidence>
<name>L8XUH0_9GAMM</name>
<evidence type="ECO:0000256" key="14">
    <source>
        <dbReference type="ARBA" id="ARBA00022842"/>
    </source>
</evidence>
<evidence type="ECO:0000256" key="12">
    <source>
        <dbReference type="ARBA" id="ARBA00022741"/>
    </source>
</evidence>
<evidence type="ECO:0000256" key="7">
    <source>
        <dbReference type="ARBA" id="ARBA00013023"/>
    </source>
</evidence>
<evidence type="ECO:0000256" key="11">
    <source>
        <dbReference type="ARBA" id="ARBA00022723"/>
    </source>
</evidence>
<dbReference type="GO" id="GO:0005524">
    <property type="term" value="F:ATP binding"/>
    <property type="evidence" value="ECO:0007669"/>
    <property type="project" value="UniProtKB-KW"/>
</dbReference>
<dbReference type="EC" id="6.3.2.17" evidence="8"/>
<dbReference type="Proteomes" id="UP000011617">
    <property type="component" value="Unassembled WGS sequence"/>
</dbReference>
<evidence type="ECO:0000256" key="1">
    <source>
        <dbReference type="ARBA" id="ARBA00001946"/>
    </source>
</evidence>
<reference evidence="26 27" key="1">
    <citation type="journal article" date="2013" name="Genome Announc.">
        <title>Complete Genome Sequence of Wohlfahrtiimonas chitiniclastica Strain SH04, Isolated from Chrysomya megacephala Collected from Pudong International Airport in China.</title>
        <authorList>
            <person name="Cao X.M."/>
            <person name="Chen T."/>
            <person name="Xu L.Z."/>
            <person name="Yao L.S."/>
            <person name="Qi J."/>
            <person name="Zhang X.L."/>
            <person name="Yan Q.L."/>
            <person name="Deng Y.H."/>
            <person name="Guo T.Y."/>
            <person name="Wang J."/>
            <person name="Hu K.X."/>
            <person name="Xu B.L."/>
        </authorList>
    </citation>
    <scope>NUCLEOTIDE SEQUENCE [LARGE SCALE GENOMIC DNA]</scope>
    <source>
        <strain evidence="26 27">SH04</strain>
    </source>
</reference>
<comment type="pathway">
    <text evidence="3">Cofactor biosynthesis; tetrahydrofolate biosynthesis; 7,8-dihydrofolate from 2-amino-4-hydroxy-6-hydroxymethyl-7,8-dihydropteridine diphosphate and 4-aminobenzoate: step 2/2.</text>
</comment>
<dbReference type="Gene3D" id="3.90.190.20">
    <property type="entry name" value="Mur ligase, C-terminal domain"/>
    <property type="match status" value="1"/>
</dbReference>
<evidence type="ECO:0000256" key="18">
    <source>
        <dbReference type="ARBA" id="ARBA00032510"/>
    </source>
</evidence>
<evidence type="ECO:0000256" key="21">
    <source>
        <dbReference type="ARBA" id="ARBA00049035"/>
    </source>
</evidence>
<evidence type="ECO:0000256" key="13">
    <source>
        <dbReference type="ARBA" id="ARBA00022840"/>
    </source>
</evidence>
<comment type="function">
    <text evidence="2">Functions in two distinct reactions of the de novo folate biosynthetic pathway. Catalyzes the addition of a glutamate residue to dihydropteroate (7,8-dihydropteroate or H2Pte) to form dihydrofolate (7,8-dihydrofolate monoglutamate or H2Pte-Glu). Also catalyzes successive additions of L-glutamate to tetrahydrofolate or 10-formyltetrahydrofolate or 5,10-methylenetetrahydrofolate, leading to folylpolyglutamate derivatives.</text>
</comment>
<keyword evidence="13 23" id="KW-0067">ATP-binding</keyword>
<dbReference type="GO" id="GO:0008841">
    <property type="term" value="F:dihydrofolate synthase activity"/>
    <property type="evidence" value="ECO:0007669"/>
    <property type="project" value="UniProtKB-EC"/>
</dbReference>
<dbReference type="GO" id="GO:0005737">
    <property type="term" value="C:cytoplasm"/>
    <property type="evidence" value="ECO:0007669"/>
    <property type="project" value="TreeGrafter"/>
</dbReference>
<dbReference type="EMBL" id="AOBV01000010">
    <property type="protein sequence ID" value="ELV07532.1"/>
    <property type="molecule type" value="Genomic_DNA"/>
</dbReference>
<evidence type="ECO:0000256" key="22">
    <source>
        <dbReference type="ARBA" id="ARBA00049161"/>
    </source>
</evidence>
<evidence type="ECO:0000313" key="26">
    <source>
        <dbReference type="EMBL" id="ELV07532.1"/>
    </source>
</evidence>
<evidence type="ECO:0000256" key="6">
    <source>
        <dbReference type="ARBA" id="ARBA00011245"/>
    </source>
</evidence>
<dbReference type="NCBIfam" id="TIGR01499">
    <property type="entry name" value="folC"/>
    <property type="match status" value="1"/>
</dbReference>
<keyword evidence="27" id="KW-1185">Reference proteome</keyword>
<dbReference type="Gene3D" id="3.40.1190.10">
    <property type="entry name" value="Mur-like, catalytic domain"/>
    <property type="match status" value="1"/>
</dbReference>
<dbReference type="Pfam" id="PF02875">
    <property type="entry name" value="Mur_ligase_C"/>
    <property type="match status" value="1"/>
</dbReference>
<evidence type="ECO:0000256" key="4">
    <source>
        <dbReference type="ARBA" id="ARBA00005150"/>
    </source>
</evidence>
<feature type="domain" description="Mur ligase C-terminal" evidence="24">
    <location>
        <begin position="287"/>
        <end position="412"/>
    </location>
</feature>
<dbReference type="InterPro" id="IPR001645">
    <property type="entry name" value="Folylpolyglutamate_synth"/>
</dbReference>
<dbReference type="HOGENOM" id="CLU_015869_1_0_6"/>
<dbReference type="GO" id="GO:0046656">
    <property type="term" value="P:folic acid biosynthetic process"/>
    <property type="evidence" value="ECO:0007669"/>
    <property type="project" value="UniProtKB-KW"/>
</dbReference>
<evidence type="ECO:0000259" key="25">
    <source>
        <dbReference type="Pfam" id="PF08245"/>
    </source>
</evidence>